<dbReference type="AlphaFoldDB" id="A0AAN9IFX5"/>
<evidence type="ECO:0000313" key="2">
    <source>
        <dbReference type="Proteomes" id="UP001372338"/>
    </source>
</evidence>
<comment type="caution">
    <text evidence="1">The sequence shown here is derived from an EMBL/GenBank/DDBJ whole genome shotgun (WGS) entry which is preliminary data.</text>
</comment>
<keyword evidence="2" id="KW-1185">Reference proteome</keyword>
<protein>
    <submittedName>
        <fullName evidence="1">Uncharacterized protein</fullName>
    </submittedName>
</protein>
<reference evidence="1 2" key="1">
    <citation type="submission" date="2024-01" db="EMBL/GenBank/DDBJ databases">
        <title>The genomes of 5 underutilized Papilionoideae crops provide insights into root nodulation and disease resistanc.</title>
        <authorList>
            <person name="Yuan L."/>
        </authorList>
    </citation>
    <scope>NUCLEOTIDE SEQUENCE [LARGE SCALE GENOMIC DNA]</scope>
    <source>
        <strain evidence="1">ZHUSHIDOU_FW_LH</strain>
        <tissue evidence="1">Leaf</tissue>
    </source>
</reference>
<dbReference type="Proteomes" id="UP001372338">
    <property type="component" value="Unassembled WGS sequence"/>
</dbReference>
<accession>A0AAN9IFX5</accession>
<sequence>MVKIFYTYKANLNTGSVLEYALHSQLLDFVLELKEHRSTVQYAHEVARLEAGALVGKLKQRLKTSFSPRKKLKPIVYLFKASLDEL</sequence>
<name>A0AAN9IFX5_CROPI</name>
<organism evidence="1 2">
    <name type="scientific">Crotalaria pallida</name>
    <name type="common">Smooth rattlebox</name>
    <name type="synonym">Crotalaria striata</name>
    <dbReference type="NCBI Taxonomy" id="3830"/>
    <lineage>
        <taxon>Eukaryota</taxon>
        <taxon>Viridiplantae</taxon>
        <taxon>Streptophyta</taxon>
        <taxon>Embryophyta</taxon>
        <taxon>Tracheophyta</taxon>
        <taxon>Spermatophyta</taxon>
        <taxon>Magnoliopsida</taxon>
        <taxon>eudicotyledons</taxon>
        <taxon>Gunneridae</taxon>
        <taxon>Pentapetalae</taxon>
        <taxon>rosids</taxon>
        <taxon>fabids</taxon>
        <taxon>Fabales</taxon>
        <taxon>Fabaceae</taxon>
        <taxon>Papilionoideae</taxon>
        <taxon>50 kb inversion clade</taxon>
        <taxon>genistoids sensu lato</taxon>
        <taxon>core genistoids</taxon>
        <taxon>Crotalarieae</taxon>
        <taxon>Crotalaria</taxon>
    </lineage>
</organism>
<dbReference type="EMBL" id="JAYWIO010000003">
    <property type="protein sequence ID" value="KAK7275725.1"/>
    <property type="molecule type" value="Genomic_DNA"/>
</dbReference>
<proteinExistence type="predicted"/>
<gene>
    <name evidence="1" type="ORF">RIF29_16847</name>
</gene>
<evidence type="ECO:0000313" key="1">
    <source>
        <dbReference type="EMBL" id="KAK7275725.1"/>
    </source>
</evidence>